<name>A0A9P0BIP3_BRAAE</name>
<keyword evidence="3" id="KW-1185">Reference proteome</keyword>
<dbReference type="AlphaFoldDB" id="A0A9P0BIP3"/>
<protein>
    <submittedName>
        <fullName evidence="2">Uncharacterized protein</fullName>
    </submittedName>
</protein>
<gene>
    <name evidence="2" type="ORF">MELIAE_LOCUS11846</name>
</gene>
<evidence type="ECO:0000256" key="1">
    <source>
        <dbReference type="SAM" id="MobiDB-lite"/>
    </source>
</evidence>
<organism evidence="2 3">
    <name type="scientific">Brassicogethes aeneus</name>
    <name type="common">Rape pollen beetle</name>
    <name type="synonym">Meligethes aeneus</name>
    <dbReference type="NCBI Taxonomy" id="1431903"/>
    <lineage>
        <taxon>Eukaryota</taxon>
        <taxon>Metazoa</taxon>
        <taxon>Ecdysozoa</taxon>
        <taxon>Arthropoda</taxon>
        <taxon>Hexapoda</taxon>
        <taxon>Insecta</taxon>
        <taxon>Pterygota</taxon>
        <taxon>Neoptera</taxon>
        <taxon>Endopterygota</taxon>
        <taxon>Coleoptera</taxon>
        <taxon>Polyphaga</taxon>
        <taxon>Cucujiformia</taxon>
        <taxon>Nitidulidae</taxon>
        <taxon>Meligethinae</taxon>
        <taxon>Brassicogethes</taxon>
    </lineage>
</organism>
<feature type="region of interest" description="Disordered" evidence="1">
    <location>
        <begin position="1"/>
        <end position="25"/>
    </location>
</feature>
<sequence>MKHPVETDSEKDEEEEQEQRNVINRYSKTKKTAVIKKKETVSKRKEEIIKKIKTENNLVIDINKSLKHKEISEIAKTISTTRQVQKVEERRNKLLRFVQDELLHATSLEEIKAAEQVFAPLKPTLAAVRTKQTNFRPLLPICHTKKILIPKCVNFYPKEKEKIRKTSKSLQLRRQTF</sequence>
<accession>A0A9P0BIP3</accession>
<dbReference type="EMBL" id="OV121139">
    <property type="protein sequence ID" value="CAH0562826.1"/>
    <property type="molecule type" value="Genomic_DNA"/>
</dbReference>
<reference evidence="2" key="1">
    <citation type="submission" date="2021-12" db="EMBL/GenBank/DDBJ databases">
        <authorList>
            <person name="King R."/>
        </authorList>
    </citation>
    <scope>NUCLEOTIDE SEQUENCE</scope>
</reference>
<evidence type="ECO:0000313" key="2">
    <source>
        <dbReference type="EMBL" id="CAH0562826.1"/>
    </source>
</evidence>
<dbReference type="Proteomes" id="UP001154078">
    <property type="component" value="Chromosome 8"/>
</dbReference>
<proteinExistence type="predicted"/>
<evidence type="ECO:0000313" key="3">
    <source>
        <dbReference type="Proteomes" id="UP001154078"/>
    </source>
</evidence>